<dbReference type="EMBL" id="KN880461">
    <property type="protein sequence ID" value="KIY70925.1"/>
    <property type="molecule type" value="Genomic_DNA"/>
</dbReference>
<dbReference type="InterPro" id="IPR021102">
    <property type="entry name" value="PNGase_A"/>
</dbReference>
<dbReference type="Pfam" id="PF12222">
    <property type="entry name" value="PNGaseA"/>
    <property type="match status" value="1"/>
</dbReference>
<dbReference type="OrthoDB" id="1612078at2759"/>
<reference evidence="4 5" key="1">
    <citation type="journal article" date="2015" name="Fungal Genet. Biol.">
        <title>Evolution of novel wood decay mechanisms in Agaricales revealed by the genome sequences of Fistulina hepatica and Cylindrobasidium torrendii.</title>
        <authorList>
            <person name="Floudas D."/>
            <person name="Held B.W."/>
            <person name="Riley R."/>
            <person name="Nagy L.G."/>
            <person name="Koehler G."/>
            <person name="Ransdell A.S."/>
            <person name="Younus H."/>
            <person name="Chow J."/>
            <person name="Chiniquy J."/>
            <person name="Lipzen A."/>
            <person name="Tritt A."/>
            <person name="Sun H."/>
            <person name="Haridas S."/>
            <person name="LaButti K."/>
            <person name="Ohm R.A."/>
            <person name="Kues U."/>
            <person name="Blanchette R.A."/>
            <person name="Grigoriev I.V."/>
            <person name="Minto R.E."/>
            <person name="Hibbett D.S."/>
        </authorList>
    </citation>
    <scope>NUCLEOTIDE SEQUENCE [LARGE SCALE GENOMIC DNA]</scope>
    <source>
        <strain evidence="4 5">FP15055 ss-10</strain>
    </source>
</reference>
<evidence type="ECO:0000259" key="3">
    <source>
        <dbReference type="Pfam" id="PF12222"/>
    </source>
</evidence>
<evidence type="ECO:0000256" key="2">
    <source>
        <dbReference type="SAM" id="SignalP"/>
    </source>
</evidence>
<sequence length="571" mass="61733">MRLSAFALTAALVRTASSAVLENFQVTQPAILPSGVKQCTVEVLRRDFASSYGHAEVVELIPPTDCGPLGSWSAITLNLTVTSNGTQYDRLGVFTFQNVEIWRTSTPEPTRGDGIRWTYVKDVTKYLPLFEKPGTFIFQLDNIIQEGLDGVYSTVVGATYYASSEKHPTAAKADLIIPLSTLANDTGNDAAVPPGFSLNVTLPTNTIKVFAELYASGNSQEEFWYLNAPNDYLEELPDGTTYGQGPFREVRLLVDGRLSGVAFPYAVLFTGGIIPSFWRPIAAYGALDLPTYFIDVTPFASLLADGNPHNFTIDVASAENDHAILGNWFVSGALYVVLDTSPKPTTGGITVYEADPYASSSVSRTDTGDVAFTVSAERTIHIEATVISGSGETTTVVWTQNLSYENKQTFDANATVQTMRQTASGTTKSTHNGKSALSDVFEYPLDIDFTYENENLTSWTSSLNHTYDRALLPSPLQIENKIHNEQGVVGFFEIRTGGNLGNGTSNNSFTYGDVLGNTYSRTVNAALNNITFDEESGSLAGDIDKELQADRMAGGGDEGIQARLPGRGEVS</sequence>
<keyword evidence="2" id="KW-0732">Signal</keyword>
<feature type="region of interest" description="Disordered" evidence="1">
    <location>
        <begin position="544"/>
        <end position="571"/>
    </location>
</feature>
<feature type="chain" id="PRO_5002317091" description="Peptide N-acetyl-beta-D-glucosaminyl asparaginase amidase A N-terminal domain-containing protein" evidence="2">
    <location>
        <begin position="19"/>
        <end position="571"/>
    </location>
</feature>
<dbReference type="Proteomes" id="UP000054007">
    <property type="component" value="Unassembled WGS sequence"/>
</dbReference>
<dbReference type="InterPro" id="IPR056948">
    <property type="entry name" value="PNGaseA_N"/>
</dbReference>
<evidence type="ECO:0000256" key="1">
    <source>
        <dbReference type="SAM" id="MobiDB-lite"/>
    </source>
</evidence>
<accession>A0A0D7BL26</accession>
<name>A0A0D7BL26_9AGAR</name>
<feature type="domain" description="Peptide N-acetyl-beta-D-glucosaminyl asparaginase amidase A N-terminal" evidence="3">
    <location>
        <begin position="33"/>
        <end position="354"/>
    </location>
</feature>
<protein>
    <recommendedName>
        <fullName evidence="3">Peptide N-acetyl-beta-D-glucosaminyl asparaginase amidase A N-terminal domain-containing protein</fullName>
    </recommendedName>
</protein>
<evidence type="ECO:0000313" key="4">
    <source>
        <dbReference type="EMBL" id="KIY70925.1"/>
    </source>
</evidence>
<organism evidence="4 5">
    <name type="scientific">Cylindrobasidium torrendii FP15055 ss-10</name>
    <dbReference type="NCBI Taxonomy" id="1314674"/>
    <lineage>
        <taxon>Eukaryota</taxon>
        <taxon>Fungi</taxon>
        <taxon>Dikarya</taxon>
        <taxon>Basidiomycota</taxon>
        <taxon>Agaricomycotina</taxon>
        <taxon>Agaricomycetes</taxon>
        <taxon>Agaricomycetidae</taxon>
        <taxon>Agaricales</taxon>
        <taxon>Marasmiineae</taxon>
        <taxon>Physalacriaceae</taxon>
        <taxon>Cylindrobasidium</taxon>
    </lineage>
</organism>
<gene>
    <name evidence="4" type="ORF">CYLTODRAFT_346938</name>
</gene>
<keyword evidence="5" id="KW-1185">Reference proteome</keyword>
<dbReference type="STRING" id="1314674.A0A0D7BL26"/>
<dbReference type="PANTHER" id="PTHR31104">
    <property type="entry name" value="PEPTIDE-N4-(N-ACETYL-BETA-GLUCOSAMINYL)ASPARAGINE AMIDASE A PROTEIN"/>
    <property type="match status" value="1"/>
</dbReference>
<dbReference type="Pfam" id="PF25156">
    <property type="entry name" value="PNGase_A_C"/>
    <property type="match status" value="1"/>
</dbReference>
<dbReference type="AlphaFoldDB" id="A0A0D7BL26"/>
<proteinExistence type="predicted"/>
<evidence type="ECO:0000313" key="5">
    <source>
        <dbReference type="Proteomes" id="UP000054007"/>
    </source>
</evidence>
<feature type="signal peptide" evidence="2">
    <location>
        <begin position="1"/>
        <end position="18"/>
    </location>
</feature>